<name>A0A1F4V6U6_UNCKA</name>
<dbReference type="GO" id="GO:0016857">
    <property type="term" value="F:racemase and epimerase activity, acting on carbohydrates and derivatives"/>
    <property type="evidence" value="ECO:0007669"/>
    <property type="project" value="InterPro"/>
</dbReference>
<sequence length="210" mass="24136">MIIPGIFESDFEEIKRKIKLVDSAARLIQVDVADGELVDGKTFTDIYKLDGIDTMSKFDLDLMVQNPIKYLEKKVQKAEKISMLIDAEEYIEKFIETAKKLKYKVGLSLRPSTPVEKIEEYLDELDYVQFFTIRPGGSGREFQIEVLEKLEKFRTDYPSVPFQVDGGVDKDYLPLVLEAGAIDAVITSHIFNTQNPKEALEYFMGVYRNR</sequence>
<dbReference type="STRING" id="1802620.A3D91_03140"/>
<dbReference type="GO" id="GO:0046872">
    <property type="term" value="F:metal ion binding"/>
    <property type="evidence" value="ECO:0007669"/>
    <property type="project" value="UniProtKB-KW"/>
</dbReference>
<evidence type="ECO:0000256" key="1">
    <source>
        <dbReference type="ARBA" id="ARBA00022723"/>
    </source>
</evidence>
<dbReference type="InterPro" id="IPR011060">
    <property type="entry name" value="RibuloseP-bd_barrel"/>
</dbReference>
<dbReference type="InterPro" id="IPR000056">
    <property type="entry name" value="Ribul_P_3_epim-like"/>
</dbReference>
<protein>
    <recommendedName>
        <fullName evidence="5">Ribulose-phosphate 3-epimerase</fullName>
    </recommendedName>
</protein>
<gene>
    <name evidence="3" type="ORF">A3D91_03140</name>
</gene>
<comment type="caution">
    <text evidence="3">The sequence shown here is derived from an EMBL/GenBank/DDBJ whole genome shotgun (WGS) entry which is preliminary data.</text>
</comment>
<proteinExistence type="predicted"/>
<dbReference type="PANTHER" id="PTHR11749">
    <property type="entry name" value="RIBULOSE-5-PHOSPHATE-3-EPIMERASE"/>
    <property type="match status" value="1"/>
</dbReference>
<evidence type="ECO:0000313" key="4">
    <source>
        <dbReference type="Proteomes" id="UP000178127"/>
    </source>
</evidence>
<dbReference type="Gene3D" id="3.20.20.70">
    <property type="entry name" value="Aldolase class I"/>
    <property type="match status" value="1"/>
</dbReference>
<keyword evidence="2" id="KW-0413">Isomerase</keyword>
<evidence type="ECO:0000313" key="3">
    <source>
        <dbReference type="EMBL" id="OGC52922.1"/>
    </source>
</evidence>
<dbReference type="Pfam" id="PF00834">
    <property type="entry name" value="Ribul_P_3_epim"/>
    <property type="match status" value="1"/>
</dbReference>
<evidence type="ECO:0000256" key="2">
    <source>
        <dbReference type="ARBA" id="ARBA00023235"/>
    </source>
</evidence>
<dbReference type="AlphaFoldDB" id="A0A1F4V6U6"/>
<dbReference type="GO" id="GO:0005975">
    <property type="term" value="P:carbohydrate metabolic process"/>
    <property type="evidence" value="ECO:0007669"/>
    <property type="project" value="InterPro"/>
</dbReference>
<dbReference type="EMBL" id="MEVD01000018">
    <property type="protein sequence ID" value="OGC52922.1"/>
    <property type="molecule type" value="Genomic_DNA"/>
</dbReference>
<dbReference type="SUPFAM" id="SSF51366">
    <property type="entry name" value="Ribulose-phoshate binding barrel"/>
    <property type="match status" value="1"/>
</dbReference>
<organism evidence="3 4">
    <name type="scientific">candidate division WWE3 bacterium RIFCSPHIGHO2_02_FULL_38_14</name>
    <dbReference type="NCBI Taxonomy" id="1802620"/>
    <lineage>
        <taxon>Bacteria</taxon>
        <taxon>Katanobacteria</taxon>
    </lineage>
</organism>
<accession>A0A1F4V6U6</accession>
<dbReference type="Proteomes" id="UP000178127">
    <property type="component" value="Unassembled WGS sequence"/>
</dbReference>
<dbReference type="InterPro" id="IPR013785">
    <property type="entry name" value="Aldolase_TIM"/>
</dbReference>
<evidence type="ECO:0008006" key="5">
    <source>
        <dbReference type="Google" id="ProtNLM"/>
    </source>
</evidence>
<reference evidence="3 4" key="1">
    <citation type="journal article" date="2016" name="Nat. Commun.">
        <title>Thousands of microbial genomes shed light on interconnected biogeochemical processes in an aquifer system.</title>
        <authorList>
            <person name="Anantharaman K."/>
            <person name="Brown C.T."/>
            <person name="Hug L.A."/>
            <person name="Sharon I."/>
            <person name="Castelle C.J."/>
            <person name="Probst A.J."/>
            <person name="Thomas B.C."/>
            <person name="Singh A."/>
            <person name="Wilkins M.J."/>
            <person name="Karaoz U."/>
            <person name="Brodie E.L."/>
            <person name="Williams K.H."/>
            <person name="Hubbard S.S."/>
            <person name="Banfield J.F."/>
        </authorList>
    </citation>
    <scope>NUCLEOTIDE SEQUENCE [LARGE SCALE GENOMIC DNA]</scope>
</reference>
<keyword evidence="1" id="KW-0479">Metal-binding</keyword>